<name>A0A9Q3F4X8_9BASI</name>
<evidence type="ECO:0000256" key="1">
    <source>
        <dbReference type="SAM" id="Coils"/>
    </source>
</evidence>
<feature type="region of interest" description="Disordered" evidence="2">
    <location>
        <begin position="116"/>
        <end position="150"/>
    </location>
</feature>
<evidence type="ECO:0000256" key="2">
    <source>
        <dbReference type="SAM" id="MobiDB-lite"/>
    </source>
</evidence>
<feature type="region of interest" description="Disordered" evidence="2">
    <location>
        <begin position="26"/>
        <end position="101"/>
    </location>
</feature>
<keyword evidence="4" id="KW-1185">Reference proteome</keyword>
<sequence>MKLCINTRYLGFQRHQPEDREGLYRARRPGRGHLGHSGGWQDIEGNNTHSSIHIPIQQKPQTRGLEGYGSSSSAPPTTQRSFPMEHGQQDVQPSIPLGRTCSKFPEYLSQRDTLQRPYGNHQGVESHQTVQTPGGGGKQDKEESSHYSSYRRTTYSYREYSDSFRLTRSRPNQLSISFTPFRNQQISGQESPFFTITGSFQEKTRIQGQKQDYLQPKEERVRLNDPEAVGFGEISTQEQEVAVHNSRISSPMNRNITPTQIEHNFVTPNSNLNSDALWLQMSQYAEQTQKQFSELKASHERMKKLTASMDKIVKTLQEGHAQLRKASEEANKRLNIVFEEQHHRKRERNFLDQDINKRFNVYHNMKPQPQGHVMDNPYHQEDIKPEAMLVNKARSPSQYQNGDNMSYSEKEALKQLPESSSWPNLSGTGQYDHMELIYYIDGLPIDVTSIPDYWITARLNTAFKGHASIWYTEIKEIHGRRNWPWWKSQII</sequence>
<dbReference type="AlphaFoldDB" id="A0A9Q3F4X8"/>
<comment type="caution">
    <text evidence="3">The sequence shown here is derived from an EMBL/GenBank/DDBJ whole genome shotgun (WGS) entry which is preliminary data.</text>
</comment>
<protein>
    <submittedName>
        <fullName evidence="3">Uncharacterized protein</fullName>
    </submittedName>
</protein>
<feature type="compositionally biased region" description="Polar residues" evidence="2">
    <location>
        <begin position="69"/>
        <end position="81"/>
    </location>
</feature>
<proteinExistence type="predicted"/>
<reference evidence="3" key="1">
    <citation type="submission" date="2021-03" db="EMBL/GenBank/DDBJ databases">
        <title>Draft genome sequence of rust myrtle Austropuccinia psidii MF-1, a brazilian biotype.</title>
        <authorList>
            <person name="Quecine M.C."/>
            <person name="Pachon D.M.R."/>
            <person name="Bonatelli M.L."/>
            <person name="Correr F.H."/>
            <person name="Franceschini L.M."/>
            <person name="Leite T.F."/>
            <person name="Margarido G.R.A."/>
            <person name="Almeida C.A."/>
            <person name="Ferrarezi J.A."/>
            <person name="Labate C.A."/>
        </authorList>
    </citation>
    <scope>NUCLEOTIDE SEQUENCE</scope>
    <source>
        <strain evidence="3">MF-1</strain>
    </source>
</reference>
<keyword evidence="1" id="KW-0175">Coiled coil</keyword>
<evidence type="ECO:0000313" key="3">
    <source>
        <dbReference type="EMBL" id="MBW0533688.1"/>
    </source>
</evidence>
<dbReference type="EMBL" id="AVOT02038759">
    <property type="protein sequence ID" value="MBW0533688.1"/>
    <property type="molecule type" value="Genomic_DNA"/>
</dbReference>
<dbReference type="Proteomes" id="UP000765509">
    <property type="component" value="Unassembled WGS sequence"/>
</dbReference>
<organism evidence="3 4">
    <name type="scientific">Austropuccinia psidii MF-1</name>
    <dbReference type="NCBI Taxonomy" id="1389203"/>
    <lineage>
        <taxon>Eukaryota</taxon>
        <taxon>Fungi</taxon>
        <taxon>Dikarya</taxon>
        <taxon>Basidiomycota</taxon>
        <taxon>Pucciniomycotina</taxon>
        <taxon>Pucciniomycetes</taxon>
        <taxon>Pucciniales</taxon>
        <taxon>Sphaerophragmiaceae</taxon>
        <taxon>Austropuccinia</taxon>
    </lineage>
</organism>
<gene>
    <name evidence="3" type="ORF">O181_073403</name>
</gene>
<evidence type="ECO:0000313" key="4">
    <source>
        <dbReference type="Proteomes" id="UP000765509"/>
    </source>
</evidence>
<feature type="compositionally biased region" description="Polar residues" evidence="2">
    <location>
        <begin position="123"/>
        <end position="132"/>
    </location>
</feature>
<accession>A0A9Q3F4X8</accession>
<feature type="coiled-coil region" evidence="1">
    <location>
        <begin position="285"/>
        <end position="333"/>
    </location>
</feature>